<feature type="region of interest" description="Disordered" evidence="1">
    <location>
        <begin position="1"/>
        <end position="23"/>
    </location>
</feature>
<keyword evidence="2" id="KW-0732">Signal</keyword>
<proteinExistence type="predicted"/>
<name>A0A379MZU9_9PROT</name>
<evidence type="ECO:0000256" key="1">
    <source>
        <dbReference type="SAM" id="MobiDB-lite"/>
    </source>
</evidence>
<reference evidence="3 4" key="1">
    <citation type="submission" date="2018-06" db="EMBL/GenBank/DDBJ databases">
        <authorList>
            <consortium name="Pathogen Informatics"/>
            <person name="Doyle S."/>
        </authorList>
    </citation>
    <scope>NUCLEOTIDE SEQUENCE [LARGE SCALE GENOMIC DNA]</scope>
    <source>
        <strain evidence="3 4">NCTC13291</strain>
    </source>
</reference>
<dbReference type="Proteomes" id="UP000254919">
    <property type="component" value="Unassembled WGS sequence"/>
</dbReference>
<feature type="chain" id="PRO_5017020174" description="DUF4412 domain-containing protein" evidence="2">
    <location>
        <begin position="45"/>
        <end position="233"/>
    </location>
</feature>
<gene>
    <name evidence="3" type="ORF">NCTC13291_01181</name>
</gene>
<sequence length="233" mass="25455">MAGDPPPAMPCRKERRNPAMRRSTRRALLTASLLAAVPILPVMAQTGSAAPRLEPSRDVAVTYRTLGGKPEPVEAQWLASERLLRLELPRQNGWGVLDRRSGQARLVMDKMRLVTELPAEELQKMGLPADFGPGTRFTREGQAKVAGLSCTNWRYEERDASGRACLTADGVLLRAEGQVQGRQGGIEATSVTYARQDPDRFRIPAGYQTLQLPQGLPPGLAQNLLGVIPGLKR</sequence>
<accession>A0A379MZU9</accession>
<organism evidence="3 4">
    <name type="scientific">Roseomonas mucosa</name>
    <dbReference type="NCBI Taxonomy" id="207340"/>
    <lineage>
        <taxon>Bacteria</taxon>
        <taxon>Pseudomonadati</taxon>
        <taxon>Pseudomonadota</taxon>
        <taxon>Alphaproteobacteria</taxon>
        <taxon>Acetobacterales</taxon>
        <taxon>Roseomonadaceae</taxon>
        <taxon>Roseomonas</taxon>
    </lineage>
</organism>
<protein>
    <recommendedName>
        <fullName evidence="5">DUF4412 domain-containing protein</fullName>
    </recommendedName>
</protein>
<evidence type="ECO:0008006" key="5">
    <source>
        <dbReference type="Google" id="ProtNLM"/>
    </source>
</evidence>
<dbReference type="AlphaFoldDB" id="A0A379MZU9"/>
<evidence type="ECO:0000313" key="3">
    <source>
        <dbReference type="EMBL" id="SUE39266.1"/>
    </source>
</evidence>
<evidence type="ECO:0000256" key="2">
    <source>
        <dbReference type="SAM" id="SignalP"/>
    </source>
</evidence>
<dbReference type="EMBL" id="UGVN01000001">
    <property type="protein sequence ID" value="SUE39266.1"/>
    <property type="molecule type" value="Genomic_DNA"/>
</dbReference>
<evidence type="ECO:0000313" key="4">
    <source>
        <dbReference type="Proteomes" id="UP000254919"/>
    </source>
</evidence>
<feature type="signal peptide" evidence="2">
    <location>
        <begin position="1"/>
        <end position="44"/>
    </location>
</feature>
<feature type="compositionally biased region" description="Basic residues" evidence="1">
    <location>
        <begin position="13"/>
        <end position="23"/>
    </location>
</feature>